<evidence type="ECO:0000256" key="9">
    <source>
        <dbReference type="ARBA" id="ARBA00023136"/>
    </source>
</evidence>
<comment type="similarity">
    <text evidence="3 11">Belongs to the cytochrome P450 family.</text>
</comment>
<proteinExistence type="inferred from homology"/>
<dbReference type="PANTHER" id="PTHR24304:SF2">
    <property type="entry name" value="24-HYDROXYCHOLESTEROL 7-ALPHA-HYDROXYLASE"/>
    <property type="match status" value="1"/>
</dbReference>
<dbReference type="PANTHER" id="PTHR24304">
    <property type="entry name" value="CYTOCHROME P450 FAMILY 7"/>
    <property type="match status" value="1"/>
</dbReference>
<evidence type="ECO:0000256" key="10">
    <source>
        <dbReference type="PIRSR" id="PIRSR602403-1"/>
    </source>
</evidence>
<dbReference type="InterPro" id="IPR002403">
    <property type="entry name" value="Cyt_P450_E_grp-IV"/>
</dbReference>
<dbReference type="CDD" id="cd11042">
    <property type="entry name" value="CYP51-like"/>
    <property type="match status" value="1"/>
</dbReference>
<evidence type="ECO:0000313" key="13">
    <source>
        <dbReference type="EMBL" id="KZT38258.1"/>
    </source>
</evidence>
<dbReference type="GO" id="GO:0016705">
    <property type="term" value="F:oxidoreductase activity, acting on paired donors, with incorporation or reduction of molecular oxygen"/>
    <property type="evidence" value="ECO:0007669"/>
    <property type="project" value="InterPro"/>
</dbReference>
<dbReference type="EMBL" id="KV428066">
    <property type="protein sequence ID" value="KZT38258.1"/>
    <property type="molecule type" value="Genomic_DNA"/>
</dbReference>
<gene>
    <name evidence="13" type="ORF">SISSUDRAFT_1004951</name>
</gene>
<keyword evidence="4 10" id="KW-0349">Heme</keyword>
<evidence type="ECO:0000256" key="3">
    <source>
        <dbReference type="ARBA" id="ARBA00010617"/>
    </source>
</evidence>
<evidence type="ECO:0000313" key="14">
    <source>
        <dbReference type="Proteomes" id="UP000076798"/>
    </source>
</evidence>
<dbReference type="InterPro" id="IPR036396">
    <property type="entry name" value="Cyt_P450_sf"/>
</dbReference>
<dbReference type="OrthoDB" id="1055148at2759"/>
<evidence type="ECO:0000256" key="1">
    <source>
        <dbReference type="ARBA" id="ARBA00001971"/>
    </source>
</evidence>
<dbReference type="InterPro" id="IPR001128">
    <property type="entry name" value="Cyt_P450"/>
</dbReference>
<dbReference type="Proteomes" id="UP000076798">
    <property type="component" value="Unassembled WGS sequence"/>
</dbReference>
<keyword evidence="8 11" id="KW-0503">Monooxygenase</keyword>
<protein>
    <submittedName>
        <fullName evidence="13">Cytochrome P450</fullName>
    </submittedName>
</protein>
<dbReference type="STRING" id="1314776.A0A166D8S6"/>
<dbReference type="InterPro" id="IPR017972">
    <property type="entry name" value="Cyt_P450_CS"/>
</dbReference>
<keyword evidence="5 10" id="KW-0479">Metal-binding</keyword>
<reference evidence="13 14" key="1">
    <citation type="journal article" date="2016" name="Mol. Biol. Evol.">
        <title>Comparative Genomics of Early-Diverging Mushroom-Forming Fungi Provides Insights into the Origins of Lignocellulose Decay Capabilities.</title>
        <authorList>
            <person name="Nagy L.G."/>
            <person name="Riley R."/>
            <person name="Tritt A."/>
            <person name="Adam C."/>
            <person name="Daum C."/>
            <person name="Floudas D."/>
            <person name="Sun H."/>
            <person name="Yadav J.S."/>
            <person name="Pangilinan J."/>
            <person name="Larsson K.H."/>
            <person name="Matsuura K."/>
            <person name="Barry K."/>
            <person name="Labutti K."/>
            <person name="Kuo R."/>
            <person name="Ohm R.A."/>
            <person name="Bhattacharya S.S."/>
            <person name="Shirouzu T."/>
            <person name="Yoshinaga Y."/>
            <person name="Martin F.M."/>
            <person name="Grigoriev I.V."/>
            <person name="Hibbett D.S."/>
        </authorList>
    </citation>
    <scope>NUCLEOTIDE SEQUENCE [LARGE SCALE GENOMIC DNA]</scope>
    <source>
        <strain evidence="13 14">HHB10207 ss-3</strain>
    </source>
</reference>
<keyword evidence="12" id="KW-0812">Transmembrane</keyword>
<dbReference type="FunFam" id="1.10.630.10:FF:000033">
    <property type="entry name" value="14-alpha sterol demethylase"/>
    <property type="match status" value="1"/>
</dbReference>
<dbReference type="GO" id="GO:0020037">
    <property type="term" value="F:heme binding"/>
    <property type="evidence" value="ECO:0007669"/>
    <property type="project" value="InterPro"/>
</dbReference>
<comment type="subcellular location">
    <subcellularLocation>
        <location evidence="2">Membrane</location>
    </subcellularLocation>
</comment>
<dbReference type="GO" id="GO:0005506">
    <property type="term" value="F:iron ion binding"/>
    <property type="evidence" value="ECO:0007669"/>
    <property type="project" value="InterPro"/>
</dbReference>
<dbReference type="InterPro" id="IPR050529">
    <property type="entry name" value="CYP450_sterol_14alpha_dmase"/>
</dbReference>
<evidence type="ECO:0000256" key="5">
    <source>
        <dbReference type="ARBA" id="ARBA00022723"/>
    </source>
</evidence>
<dbReference type="AlphaFoldDB" id="A0A166D8S6"/>
<keyword evidence="14" id="KW-1185">Reference proteome</keyword>
<keyword evidence="9 12" id="KW-0472">Membrane</keyword>
<dbReference type="GO" id="GO:0016020">
    <property type="term" value="C:membrane"/>
    <property type="evidence" value="ECO:0007669"/>
    <property type="project" value="UniProtKB-SubCell"/>
</dbReference>
<dbReference type="GO" id="GO:0004497">
    <property type="term" value="F:monooxygenase activity"/>
    <property type="evidence" value="ECO:0007669"/>
    <property type="project" value="UniProtKB-KW"/>
</dbReference>
<evidence type="ECO:0000256" key="2">
    <source>
        <dbReference type="ARBA" id="ARBA00004370"/>
    </source>
</evidence>
<keyword evidence="6 11" id="KW-0560">Oxidoreductase</keyword>
<dbReference type="Gene3D" id="1.10.630.10">
    <property type="entry name" value="Cytochrome P450"/>
    <property type="match status" value="1"/>
</dbReference>
<dbReference type="PROSITE" id="PS00086">
    <property type="entry name" value="CYTOCHROME_P450"/>
    <property type="match status" value="1"/>
</dbReference>
<dbReference type="Pfam" id="PF00067">
    <property type="entry name" value="p450"/>
    <property type="match status" value="1"/>
</dbReference>
<evidence type="ECO:0000256" key="7">
    <source>
        <dbReference type="ARBA" id="ARBA00023004"/>
    </source>
</evidence>
<dbReference type="PRINTS" id="PR00385">
    <property type="entry name" value="P450"/>
</dbReference>
<feature type="binding site" description="axial binding residue" evidence="10">
    <location>
        <position position="503"/>
    </location>
    <ligand>
        <name>heme</name>
        <dbReference type="ChEBI" id="CHEBI:30413"/>
    </ligand>
    <ligandPart>
        <name>Fe</name>
        <dbReference type="ChEBI" id="CHEBI:18248"/>
    </ligandPart>
</feature>
<evidence type="ECO:0000256" key="4">
    <source>
        <dbReference type="ARBA" id="ARBA00022617"/>
    </source>
</evidence>
<keyword evidence="7 10" id="KW-0408">Iron</keyword>
<comment type="cofactor">
    <cofactor evidence="1 10">
        <name>heme</name>
        <dbReference type="ChEBI" id="CHEBI:30413"/>
    </cofactor>
</comment>
<organism evidence="13 14">
    <name type="scientific">Sistotremastrum suecicum HHB10207 ss-3</name>
    <dbReference type="NCBI Taxonomy" id="1314776"/>
    <lineage>
        <taxon>Eukaryota</taxon>
        <taxon>Fungi</taxon>
        <taxon>Dikarya</taxon>
        <taxon>Basidiomycota</taxon>
        <taxon>Agaricomycotina</taxon>
        <taxon>Agaricomycetes</taxon>
        <taxon>Sistotremastrales</taxon>
        <taxon>Sistotremastraceae</taxon>
        <taxon>Sistotremastrum</taxon>
    </lineage>
</organism>
<evidence type="ECO:0000256" key="6">
    <source>
        <dbReference type="ARBA" id="ARBA00023002"/>
    </source>
</evidence>
<name>A0A166D8S6_9AGAM</name>
<evidence type="ECO:0000256" key="8">
    <source>
        <dbReference type="ARBA" id="ARBA00023033"/>
    </source>
</evidence>
<dbReference type="SUPFAM" id="SSF48264">
    <property type="entry name" value="Cytochrome P450"/>
    <property type="match status" value="1"/>
</dbReference>
<accession>A0A166D8S6</accession>
<evidence type="ECO:0000256" key="12">
    <source>
        <dbReference type="SAM" id="Phobius"/>
    </source>
</evidence>
<sequence>MSCNAAFLVSKLQFARYHFATDNPPWIADHDIPTMYLIPMLLLSFSMAIVICHVLWQLAKPHHPNLPPVIFHWLPVFGSALQYGTDPIKFLSKCREKHGNVFTFILFGRRMTVALGAKGNHFVTGGKLAEVSAEAAYTDLTTPVFGKDVVFDVPNHVLMEQKRFVKFGLSVENFRAYAGLIEKEVRDYLATDPSFSAHRSTKREEWGSFDVLKSLQELTIFTASRTLQGEEVRSSLNKSFAGLYNDLDGGFTPLNLLFPNLPLPSNRRRDQAQKAMSEFYIRILAERKSTNASHEHDMLSALATQSYKDGTPLTDQQIAHIMIALLMAGQHTSSATASWALLHLAHRPDVAQALFDEQTKYFSLPDGSLRPITYDELRELPLLDSIIRETLRLHPPIHSIMRKVVKNMTVPGSLTSPSRDINYVIPKGDLILSSPALSQIDPTIWKDPLMWDPYRWSDPEGVASQASKSYDDATGEKIDYGFGIISKGTESPYQPFGAGRHRCIGEQFAYLQLGVILVTMVRHLEMKLDGPFPGTNFHTLIPMPGSPRVISYKRRAPIVA</sequence>
<keyword evidence="12" id="KW-1133">Transmembrane helix</keyword>
<evidence type="ECO:0000256" key="11">
    <source>
        <dbReference type="RuleBase" id="RU000461"/>
    </source>
</evidence>
<feature type="transmembrane region" description="Helical" evidence="12">
    <location>
        <begin position="36"/>
        <end position="56"/>
    </location>
</feature>
<dbReference type="PRINTS" id="PR00465">
    <property type="entry name" value="EP450IV"/>
</dbReference>